<keyword evidence="1" id="KW-1133">Transmembrane helix</keyword>
<sequence>MNGKNKKPKGRIIVLIYQLYGALMVGAGLVYNLLIRLDLVSTDMLSQTQIDQIKAVSLIWILFGLSAMLIRLVGGILLFMLKKAGFFLLTVDAVIQSISLAVGMLKGFNAGGMGKLISTAAVVVWLIAIAIAFYSWRLYRKELLS</sequence>
<feature type="transmembrane region" description="Helical" evidence="1">
    <location>
        <begin position="86"/>
        <end position="105"/>
    </location>
</feature>
<organism evidence="2">
    <name type="scientific">marine sediment metagenome</name>
    <dbReference type="NCBI Taxonomy" id="412755"/>
    <lineage>
        <taxon>unclassified sequences</taxon>
        <taxon>metagenomes</taxon>
        <taxon>ecological metagenomes</taxon>
    </lineage>
</organism>
<evidence type="ECO:0000313" key="2">
    <source>
        <dbReference type="EMBL" id="KKL66666.1"/>
    </source>
</evidence>
<evidence type="ECO:0000256" key="1">
    <source>
        <dbReference type="SAM" id="Phobius"/>
    </source>
</evidence>
<proteinExistence type="predicted"/>
<dbReference type="EMBL" id="LAZR01027132">
    <property type="protein sequence ID" value="KKL66666.1"/>
    <property type="molecule type" value="Genomic_DNA"/>
</dbReference>
<protein>
    <submittedName>
        <fullName evidence="2">Uncharacterized protein</fullName>
    </submittedName>
</protein>
<feature type="transmembrane region" description="Helical" evidence="1">
    <location>
        <begin position="55"/>
        <end position="79"/>
    </location>
</feature>
<feature type="transmembrane region" description="Helical" evidence="1">
    <location>
        <begin position="12"/>
        <end position="35"/>
    </location>
</feature>
<reference evidence="2" key="1">
    <citation type="journal article" date="2015" name="Nature">
        <title>Complex archaea that bridge the gap between prokaryotes and eukaryotes.</title>
        <authorList>
            <person name="Spang A."/>
            <person name="Saw J.H."/>
            <person name="Jorgensen S.L."/>
            <person name="Zaremba-Niedzwiedzka K."/>
            <person name="Martijn J."/>
            <person name="Lind A.E."/>
            <person name="van Eijk R."/>
            <person name="Schleper C."/>
            <person name="Guy L."/>
            <person name="Ettema T.J."/>
        </authorList>
    </citation>
    <scope>NUCLEOTIDE SEQUENCE</scope>
</reference>
<dbReference type="AlphaFoldDB" id="A0A0F9EK45"/>
<name>A0A0F9EK45_9ZZZZ</name>
<keyword evidence="1" id="KW-0812">Transmembrane</keyword>
<gene>
    <name evidence="2" type="ORF">LCGC14_2142660</name>
</gene>
<comment type="caution">
    <text evidence="2">The sequence shown here is derived from an EMBL/GenBank/DDBJ whole genome shotgun (WGS) entry which is preliminary data.</text>
</comment>
<feature type="transmembrane region" description="Helical" evidence="1">
    <location>
        <begin position="117"/>
        <end position="136"/>
    </location>
</feature>
<keyword evidence="1" id="KW-0472">Membrane</keyword>
<accession>A0A0F9EK45</accession>